<feature type="domain" description="Helicase C-terminal" evidence="5">
    <location>
        <begin position="45"/>
        <end position="134"/>
    </location>
</feature>
<name>X1KNW1_9ZZZZ</name>
<evidence type="ECO:0000256" key="4">
    <source>
        <dbReference type="ARBA" id="ARBA00022840"/>
    </source>
</evidence>
<keyword evidence="2" id="KW-0378">Hydrolase</keyword>
<evidence type="ECO:0000256" key="3">
    <source>
        <dbReference type="ARBA" id="ARBA00022806"/>
    </source>
</evidence>
<evidence type="ECO:0000313" key="6">
    <source>
        <dbReference type="EMBL" id="GAH91834.1"/>
    </source>
</evidence>
<evidence type="ECO:0000259" key="5">
    <source>
        <dbReference type="SMART" id="SM00490"/>
    </source>
</evidence>
<dbReference type="GO" id="GO:0004386">
    <property type="term" value="F:helicase activity"/>
    <property type="evidence" value="ECO:0007669"/>
    <property type="project" value="UniProtKB-KW"/>
</dbReference>
<reference evidence="6" key="1">
    <citation type="journal article" date="2014" name="Front. Microbiol.">
        <title>High frequency of phylogenetically diverse reductive dehalogenase-homologous genes in deep subseafloor sedimentary metagenomes.</title>
        <authorList>
            <person name="Kawai M."/>
            <person name="Futagami T."/>
            <person name="Toyoda A."/>
            <person name="Takaki Y."/>
            <person name="Nishi S."/>
            <person name="Hori S."/>
            <person name="Arai W."/>
            <person name="Tsubouchi T."/>
            <person name="Morono Y."/>
            <person name="Uchiyama I."/>
            <person name="Ito T."/>
            <person name="Fujiyama A."/>
            <person name="Inagaki F."/>
            <person name="Takami H."/>
        </authorList>
    </citation>
    <scope>NUCLEOTIDE SEQUENCE</scope>
    <source>
        <strain evidence="6">Expedition CK06-06</strain>
    </source>
</reference>
<keyword evidence="1" id="KW-0547">Nucleotide-binding</keyword>
<feature type="non-terminal residue" evidence="6">
    <location>
        <position position="153"/>
    </location>
</feature>
<dbReference type="SMART" id="SM00490">
    <property type="entry name" value="HELICc"/>
    <property type="match status" value="1"/>
</dbReference>
<accession>X1KNW1</accession>
<dbReference type="InterPro" id="IPR001650">
    <property type="entry name" value="Helicase_C-like"/>
</dbReference>
<dbReference type="Gene3D" id="3.40.50.300">
    <property type="entry name" value="P-loop containing nucleotide triphosphate hydrolases"/>
    <property type="match status" value="1"/>
</dbReference>
<evidence type="ECO:0000256" key="2">
    <source>
        <dbReference type="ARBA" id="ARBA00022801"/>
    </source>
</evidence>
<dbReference type="SUPFAM" id="SSF52540">
    <property type="entry name" value="P-loop containing nucleoside triphosphate hydrolases"/>
    <property type="match status" value="1"/>
</dbReference>
<feature type="non-terminal residue" evidence="6">
    <location>
        <position position="1"/>
    </location>
</feature>
<dbReference type="EMBL" id="BARU01045286">
    <property type="protein sequence ID" value="GAH91834.1"/>
    <property type="molecule type" value="Genomic_DNA"/>
</dbReference>
<dbReference type="Pfam" id="PF00271">
    <property type="entry name" value="Helicase_C"/>
    <property type="match status" value="1"/>
</dbReference>
<dbReference type="PANTHER" id="PTHR47961">
    <property type="entry name" value="DNA POLYMERASE THETA, PUTATIVE (AFU_ORTHOLOGUE AFUA_1G05260)-RELATED"/>
    <property type="match status" value="1"/>
</dbReference>
<comment type="caution">
    <text evidence="6">The sequence shown here is derived from an EMBL/GenBank/DDBJ whole genome shotgun (WGS) entry which is preliminary data.</text>
</comment>
<sequence length="153" mass="17369">KCLYFSSASAETQKWAKWLASQLESPAASCALEELKEMEETLSRDELRETLEKGIAHYNQNLSWEERNLIETYLKEGEIKVICATNIMAMGVNLHFKNVIIALDKIYIDEGNYPPNYQNSLTFATIENMGGRAGILEFGRVIFLAHSLVFQTV</sequence>
<dbReference type="PANTHER" id="PTHR47961:SF6">
    <property type="entry name" value="DNA-DIRECTED DNA POLYMERASE"/>
    <property type="match status" value="1"/>
</dbReference>
<dbReference type="InterPro" id="IPR027417">
    <property type="entry name" value="P-loop_NTPase"/>
</dbReference>
<proteinExistence type="predicted"/>
<protein>
    <recommendedName>
        <fullName evidence="5">Helicase C-terminal domain-containing protein</fullName>
    </recommendedName>
</protein>
<dbReference type="GO" id="GO:0016787">
    <property type="term" value="F:hydrolase activity"/>
    <property type="evidence" value="ECO:0007669"/>
    <property type="project" value="UniProtKB-KW"/>
</dbReference>
<keyword evidence="3" id="KW-0347">Helicase</keyword>
<dbReference type="InterPro" id="IPR050474">
    <property type="entry name" value="Hel308_SKI2-like"/>
</dbReference>
<organism evidence="6">
    <name type="scientific">marine sediment metagenome</name>
    <dbReference type="NCBI Taxonomy" id="412755"/>
    <lineage>
        <taxon>unclassified sequences</taxon>
        <taxon>metagenomes</taxon>
        <taxon>ecological metagenomes</taxon>
    </lineage>
</organism>
<evidence type="ECO:0000256" key="1">
    <source>
        <dbReference type="ARBA" id="ARBA00022741"/>
    </source>
</evidence>
<dbReference type="GO" id="GO:0005524">
    <property type="term" value="F:ATP binding"/>
    <property type="evidence" value="ECO:0007669"/>
    <property type="project" value="UniProtKB-KW"/>
</dbReference>
<gene>
    <name evidence="6" type="ORF">S03H2_68777</name>
</gene>
<dbReference type="AlphaFoldDB" id="X1KNW1"/>
<keyword evidence="4" id="KW-0067">ATP-binding</keyword>